<evidence type="ECO:0000313" key="2">
    <source>
        <dbReference type="EMBL" id="MBL3657758.1"/>
    </source>
</evidence>
<protein>
    <submittedName>
        <fullName evidence="2">DUF4271 domain-containing protein</fullName>
    </submittedName>
</protein>
<feature type="transmembrane region" description="Helical" evidence="1">
    <location>
        <begin position="295"/>
        <end position="315"/>
    </location>
</feature>
<gene>
    <name evidence="2" type="ORF">JL102_16525</name>
</gene>
<proteinExistence type="predicted"/>
<dbReference type="InterPro" id="IPR025367">
    <property type="entry name" value="DUF4271"/>
</dbReference>
<keyword evidence="1" id="KW-0812">Transmembrane</keyword>
<sequence length="351" mass="41064">MIRNLDQDWYFYEDNGYLPVIDKGEHYGKTLHFNLNSDDYADAMVLFRSDQQLSVFINNQLSFVLKNKKLLAIDSLAERYGENMHFTIYNKNLNPFGIDNHILRIDSSSTSPLSNDLVIIKQRKRTIFNEVIIVGMVILLALLAVLYSSYPKVFNDFFKVRRALGVRELDENLLKSRPLSPVNLLFYFYLSLMVAVLLMLYVNLSATFQEVAIFRSESFWYGLFNMLKISLLAFSWFLLKYLLITNLTSLFKLGFFQSSHFYNSMRINLLLISIYFIIIAGSYFCFSILNPEYYTNLFNILLTIMGLRVIILFFRLMNTGSYKTLHLFSYLCGTEVVPYVVLLYFGFNQPF</sequence>
<feature type="transmembrane region" description="Helical" evidence="1">
    <location>
        <begin position="269"/>
        <end position="289"/>
    </location>
</feature>
<feature type="transmembrane region" description="Helical" evidence="1">
    <location>
        <begin position="218"/>
        <end position="237"/>
    </location>
</feature>
<evidence type="ECO:0000256" key="1">
    <source>
        <dbReference type="SAM" id="Phobius"/>
    </source>
</evidence>
<dbReference type="Proteomes" id="UP000659388">
    <property type="component" value="Unassembled WGS sequence"/>
</dbReference>
<name>A0A937JZW0_9BACT</name>
<dbReference type="EMBL" id="JAESIY010000009">
    <property type="protein sequence ID" value="MBL3657758.1"/>
    <property type="molecule type" value="Genomic_DNA"/>
</dbReference>
<organism evidence="2 3">
    <name type="scientific">Fulvivirga sediminis</name>
    <dbReference type="NCBI Taxonomy" id="2803949"/>
    <lineage>
        <taxon>Bacteria</taxon>
        <taxon>Pseudomonadati</taxon>
        <taxon>Bacteroidota</taxon>
        <taxon>Cytophagia</taxon>
        <taxon>Cytophagales</taxon>
        <taxon>Fulvivirgaceae</taxon>
        <taxon>Fulvivirga</taxon>
    </lineage>
</organism>
<reference evidence="2" key="1">
    <citation type="submission" date="2021-01" db="EMBL/GenBank/DDBJ databases">
        <title>Fulvivirga kasyanovii gen. nov., sp nov., a novel member of the phylum Bacteroidetes isolated from seawater in a mussel farm.</title>
        <authorList>
            <person name="Zhao L.-H."/>
            <person name="Wang Z.-J."/>
        </authorList>
    </citation>
    <scope>NUCLEOTIDE SEQUENCE</scope>
    <source>
        <strain evidence="2">2943</strain>
    </source>
</reference>
<evidence type="ECO:0000313" key="3">
    <source>
        <dbReference type="Proteomes" id="UP000659388"/>
    </source>
</evidence>
<feature type="transmembrane region" description="Helical" evidence="1">
    <location>
        <begin position="131"/>
        <end position="150"/>
    </location>
</feature>
<dbReference type="Pfam" id="PF14093">
    <property type="entry name" value="DUF4271"/>
    <property type="match status" value="1"/>
</dbReference>
<dbReference type="AlphaFoldDB" id="A0A937JZW0"/>
<dbReference type="RefSeq" id="WP_202245549.1">
    <property type="nucleotide sequence ID" value="NZ_JAESIY010000009.1"/>
</dbReference>
<keyword evidence="1" id="KW-0472">Membrane</keyword>
<accession>A0A937JZW0</accession>
<keyword evidence="3" id="KW-1185">Reference proteome</keyword>
<feature type="transmembrane region" description="Helical" evidence="1">
    <location>
        <begin position="184"/>
        <end position="206"/>
    </location>
</feature>
<comment type="caution">
    <text evidence="2">The sequence shown here is derived from an EMBL/GenBank/DDBJ whole genome shotgun (WGS) entry which is preliminary data.</text>
</comment>
<keyword evidence="1" id="KW-1133">Transmembrane helix</keyword>
<feature type="transmembrane region" description="Helical" evidence="1">
    <location>
        <begin position="327"/>
        <end position="347"/>
    </location>
</feature>